<feature type="region of interest" description="Disordered" evidence="1">
    <location>
        <begin position="36"/>
        <end position="109"/>
    </location>
</feature>
<dbReference type="KEGG" id="mind:mvi_47810"/>
<reference evidence="2" key="1">
    <citation type="submission" date="2020-11" db="EMBL/GenBank/DDBJ databases">
        <title>Complete genome sequence of a novel pathogenic Methylobacterium strain isolated from rice in Vietnam.</title>
        <authorList>
            <person name="Lai K."/>
            <person name="Okazaki S."/>
            <person name="Higashi K."/>
            <person name="Mori H."/>
            <person name="Toyoda A."/>
            <person name="Kurokawa K."/>
        </authorList>
    </citation>
    <scope>NUCLEOTIDE SEQUENCE</scope>
    <source>
        <strain evidence="2">VL1</strain>
    </source>
</reference>
<feature type="region of interest" description="Disordered" evidence="1">
    <location>
        <begin position="1"/>
        <end position="20"/>
    </location>
</feature>
<protein>
    <submittedName>
        <fullName evidence="2">Uncharacterized protein</fullName>
    </submittedName>
</protein>
<dbReference type="Proteomes" id="UP000663508">
    <property type="component" value="Chromosome"/>
</dbReference>
<feature type="compositionally biased region" description="Low complexity" evidence="1">
    <location>
        <begin position="86"/>
        <end position="96"/>
    </location>
</feature>
<organism evidence="2 3">
    <name type="scientific">Methylobacterium indicum</name>
    <dbReference type="NCBI Taxonomy" id="1775910"/>
    <lineage>
        <taxon>Bacteria</taxon>
        <taxon>Pseudomonadati</taxon>
        <taxon>Pseudomonadota</taxon>
        <taxon>Alphaproteobacteria</taxon>
        <taxon>Hyphomicrobiales</taxon>
        <taxon>Methylobacteriaceae</taxon>
        <taxon>Methylobacterium</taxon>
    </lineage>
</organism>
<sequence>MTARGEVGTQEGQVTGAQGQLGRAVILGDFPPPAVIAASRTGSSSRSGRSTPSRASAVANNGMGASDSLRTAHSALRRARPSPGWNASAAASRRNAPALTPARRRSASI</sequence>
<accession>A0A8H8WXC2</accession>
<name>A0A8H8WXC2_9HYPH</name>
<evidence type="ECO:0000256" key="1">
    <source>
        <dbReference type="SAM" id="MobiDB-lite"/>
    </source>
</evidence>
<feature type="compositionally biased region" description="Low complexity" evidence="1">
    <location>
        <begin position="37"/>
        <end position="57"/>
    </location>
</feature>
<dbReference type="EMBL" id="AP024145">
    <property type="protein sequence ID" value="BCM86320.1"/>
    <property type="molecule type" value="Genomic_DNA"/>
</dbReference>
<evidence type="ECO:0000313" key="2">
    <source>
        <dbReference type="EMBL" id="BCM86320.1"/>
    </source>
</evidence>
<gene>
    <name evidence="2" type="ORF">mvi_47810</name>
</gene>
<evidence type="ECO:0000313" key="3">
    <source>
        <dbReference type="Proteomes" id="UP000663508"/>
    </source>
</evidence>
<dbReference type="AlphaFoldDB" id="A0A8H8WXC2"/>
<proteinExistence type="predicted"/>